<accession>W7QRK9</accession>
<proteinExistence type="inferred from homology"/>
<keyword evidence="7 17" id="KW-0547">Nucleotide-binding</keyword>
<evidence type="ECO:0000256" key="14">
    <source>
        <dbReference type="ARBA" id="ARBA00023264"/>
    </source>
</evidence>
<feature type="transmembrane region" description="Helical" evidence="19">
    <location>
        <begin position="26"/>
        <end position="53"/>
    </location>
</feature>
<feature type="transmembrane region" description="Helical" evidence="19">
    <location>
        <begin position="100"/>
        <end position="121"/>
    </location>
</feature>
<dbReference type="EMBL" id="ARZY01000004">
    <property type="protein sequence ID" value="EWH11617.1"/>
    <property type="molecule type" value="Genomic_DNA"/>
</dbReference>
<dbReference type="Pfam" id="PF01219">
    <property type="entry name" value="DAGK_prokar"/>
    <property type="match status" value="1"/>
</dbReference>
<evidence type="ECO:0000256" key="11">
    <source>
        <dbReference type="ARBA" id="ARBA00023098"/>
    </source>
</evidence>
<comment type="caution">
    <text evidence="20">The sequence shown here is derived from an EMBL/GenBank/DDBJ whole genome shotgun (WGS) entry which is preliminary data.</text>
</comment>
<dbReference type="GO" id="GO:0016301">
    <property type="term" value="F:kinase activity"/>
    <property type="evidence" value="ECO:0007669"/>
    <property type="project" value="UniProtKB-KW"/>
</dbReference>
<organism evidence="20 21">
    <name type="scientific">Catenovulum agarivorans DS-2</name>
    <dbReference type="NCBI Taxonomy" id="1328313"/>
    <lineage>
        <taxon>Bacteria</taxon>
        <taxon>Pseudomonadati</taxon>
        <taxon>Pseudomonadota</taxon>
        <taxon>Gammaproteobacteria</taxon>
        <taxon>Alteromonadales</taxon>
        <taxon>Alteromonadaceae</taxon>
        <taxon>Catenovulum</taxon>
    </lineage>
</organism>
<evidence type="ECO:0000256" key="15">
    <source>
        <dbReference type="PIRSR" id="PIRSR600829-1"/>
    </source>
</evidence>
<keyword evidence="9 17" id="KW-0067">ATP-binding</keyword>
<keyword evidence="21" id="KW-1185">Reference proteome</keyword>
<keyword evidence="11" id="KW-0443">Lipid metabolism</keyword>
<evidence type="ECO:0000256" key="4">
    <source>
        <dbReference type="ARBA" id="ARBA00022516"/>
    </source>
</evidence>
<dbReference type="InterPro" id="IPR000829">
    <property type="entry name" value="DAGK"/>
</dbReference>
<evidence type="ECO:0000256" key="8">
    <source>
        <dbReference type="ARBA" id="ARBA00022777"/>
    </source>
</evidence>
<dbReference type="STRING" id="1328313.DS2_03875"/>
<comment type="similarity">
    <text evidence="2">Belongs to the bacterial diacylglycerol kinase family.</text>
</comment>
<evidence type="ECO:0000256" key="10">
    <source>
        <dbReference type="ARBA" id="ARBA00022989"/>
    </source>
</evidence>
<keyword evidence="8 20" id="KW-0418">Kinase</keyword>
<dbReference type="Proteomes" id="UP000019276">
    <property type="component" value="Unassembled WGS sequence"/>
</dbReference>
<evidence type="ECO:0000256" key="17">
    <source>
        <dbReference type="PIRSR" id="PIRSR600829-3"/>
    </source>
</evidence>
<keyword evidence="6 19" id="KW-0812">Transmembrane</keyword>
<evidence type="ECO:0000256" key="18">
    <source>
        <dbReference type="PIRSR" id="PIRSR600829-4"/>
    </source>
</evidence>
<evidence type="ECO:0000313" key="21">
    <source>
        <dbReference type="Proteomes" id="UP000019276"/>
    </source>
</evidence>
<dbReference type="GO" id="GO:0005524">
    <property type="term" value="F:ATP binding"/>
    <property type="evidence" value="ECO:0007669"/>
    <property type="project" value="UniProtKB-KW"/>
</dbReference>
<dbReference type="PANTHER" id="PTHR34299">
    <property type="entry name" value="DIACYLGLYCEROL KINASE"/>
    <property type="match status" value="1"/>
</dbReference>
<keyword evidence="14" id="KW-1208">Phospholipid metabolism</keyword>
<feature type="transmembrane region" description="Helical" evidence="19">
    <location>
        <begin position="59"/>
        <end position="79"/>
    </location>
</feature>
<gene>
    <name evidence="20" type="ORF">DS2_03875</name>
</gene>
<evidence type="ECO:0000256" key="9">
    <source>
        <dbReference type="ARBA" id="ARBA00022840"/>
    </source>
</evidence>
<evidence type="ECO:0000256" key="3">
    <source>
        <dbReference type="ARBA" id="ARBA00022475"/>
    </source>
</evidence>
<dbReference type="PANTHER" id="PTHR34299:SF1">
    <property type="entry name" value="DIACYLGLYCEROL KINASE"/>
    <property type="match status" value="1"/>
</dbReference>
<keyword evidence="3" id="KW-1003">Cell membrane</keyword>
<protein>
    <submittedName>
        <fullName evidence="20">Diacylglycerol kinase</fullName>
    </submittedName>
</protein>
<dbReference type="Gene3D" id="1.10.287.3610">
    <property type="match status" value="1"/>
</dbReference>
<evidence type="ECO:0000256" key="5">
    <source>
        <dbReference type="ARBA" id="ARBA00022679"/>
    </source>
</evidence>
<evidence type="ECO:0000313" key="20">
    <source>
        <dbReference type="EMBL" id="EWH11617.1"/>
    </source>
</evidence>
<keyword evidence="12 19" id="KW-0472">Membrane</keyword>
<dbReference type="eggNOG" id="COG0818">
    <property type="taxonomic scope" value="Bacteria"/>
</dbReference>
<feature type="active site" description="Proton acceptor" evidence="15">
    <location>
        <position position="73"/>
    </location>
</feature>
<evidence type="ECO:0000256" key="6">
    <source>
        <dbReference type="ARBA" id="ARBA00022692"/>
    </source>
</evidence>
<evidence type="ECO:0000256" key="19">
    <source>
        <dbReference type="SAM" id="Phobius"/>
    </source>
</evidence>
<dbReference type="GO" id="GO:0046872">
    <property type="term" value="F:metal ion binding"/>
    <property type="evidence" value="ECO:0007669"/>
    <property type="project" value="UniProtKB-KW"/>
</dbReference>
<reference evidence="20 21" key="1">
    <citation type="journal article" date="2014" name="Genome Announc.">
        <title>Draft Genome Sequence of the Agar-Degrading Bacterium Catenovulum sp. Strain DS-2, Isolated from Intestines of Haliotis diversicolor.</title>
        <authorList>
            <person name="Shan D."/>
            <person name="Li X."/>
            <person name="Gu Z."/>
            <person name="Wei G."/>
            <person name="Gao Z."/>
            <person name="Shao Z."/>
        </authorList>
    </citation>
    <scope>NUCLEOTIDE SEQUENCE [LARGE SCALE GENOMIC DNA]</scope>
    <source>
        <strain evidence="20 21">DS-2</strain>
    </source>
</reference>
<keyword evidence="4" id="KW-0444">Lipid biosynthesis</keyword>
<keyword evidence="18" id="KW-0460">Magnesium</keyword>
<keyword evidence="18" id="KW-0479">Metal-binding</keyword>
<keyword evidence="13" id="KW-0594">Phospholipid biosynthesis</keyword>
<evidence type="ECO:0000256" key="1">
    <source>
        <dbReference type="ARBA" id="ARBA00004651"/>
    </source>
</evidence>
<dbReference type="GO" id="GO:0005886">
    <property type="term" value="C:plasma membrane"/>
    <property type="evidence" value="ECO:0007669"/>
    <property type="project" value="UniProtKB-SubCell"/>
</dbReference>
<comment type="subcellular location">
    <subcellularLocation>
        <location evidence="1">Cell membrane</location>
        <topology evidence="1">Multi-pass membrane protein</topology>
    </subcellularLocation>
</comment>
<dbReference type="CDD" id="cd14263">
    <property type="entry name" value="DAGK_IM_like"/>
    <property type="match status" value="1"/>
</dbReference>
<dbReference type="AlphaFoldDB" id="W7QRK9"/>
<sequence>MKNKQLNTGIVGYRPFRKIKVACKGVYLAVLSDFSVAYKLVMSVVLMVAFFYFRQWLDFSLVLLATALVLVAEMFNTALEALCDFVEPKQNQQIGLIKDVAAGAVGVCIFIWTIIILIEIYRAAVLLEVW</sequence>
<dbReference type="GO" id="GO:0008654">
    <property type="term" value="P:phospholipid biosynthetic process"/>
    <property type="evidence" value="ECO:0007669"/>
    <property type="project" value="UniProtKB-KW"/>
</dbReference>
<feature type="binding site" evidence="17">
    <location>
        <begin position="98"/>
        <end position="99"/>
    </location>
    <ligand>
        <name>ATP</name>
        <dbReference type="ChEBI" id="CHEBI:30616"/>
    </ligand>
</feature>
<evidence type="ECO:0000256" key="7">
    <source>
        <dbReference type="ARBA" id="ARBA00022741"/>
    </source>
</evidence>
<name>W7QRK9_9ALTE</name>
<feature type="binding site" evidence="16">
    <location>
        <position position="73"/>
    </location>
    <ligand>
        <name>substrate</name>
    </ligand>
</feature>
<evidence type="ECO:0000256" key="2">
    <source>
        <dbReference type="ARBA" id="ARBA00005967"/>
    </source>
</evidence>
<evidence type="ECO:0000256" key="12">
    <source>
        <dbReference type="ARBA" id="ARBA00023136"/>
    </source>
</evidence>
<dbReference type="InterPro" id="IPR036945">
    <property type="entry name" value="DAGK_sf"/>
</dbReference>
<dbReference type="OrthoDB" id="9796011at2"/>
<evidence type="ECO:0000256" key="13">
    <source>
        <dbReference type="ARBA" id="ARBA00023209"/>
    </source>
</evidence>
<feature type="binding site" evidence="18">
    <location>
        <position position="80"/>
    </location>
    <ligand>
        <name>a divalent metal cation</name>
        <dbReference type="ChEBI" id="CHEBI:60240"/>
    </ligand>
</feature>
<comment type="cofactor">
    <cofactor evidence="18">
        <name>Mg(2+)</name>
        <dbReference type="ChEBI" id="CHEBI:18420"/>
    </cofactor>
    <text evidence="18">Mn(2+), Zn(2+), Cd(2+) and Co(2+) support activity to lesser extents.</text>
</comment>
<evidence type="ECO:0000256" key="16">
    <source>
        <dbReference type="PIRSR" id="PIRSR600829-2"/>
    </source>
</evidence>
<dbReference type="RefSeq" id="WP_035013317.1">
    <property type="nucleotide sequence ID" value="NZ_ARZY01000004.1"/>
</dbReference>
<feature type="binding site" evidence="17">
    <location>
        <position position="80"/>
    </location>
    <ligand>
        <name>ATP</name>
        <dbReference type="ChEBI" id="CHEBI:30616"/>
    </ligand>
</feature>
<keyword evidence="5" id="KW-0808">Transferase</keyword>
<keyword evidence="10 19" id="KW-1133">Transmembrane helix</keyword>